<keyword evidence="26" id="KW-1185">Reference proteome</keyword>
<feature type="region of interest" description="Disordered" evidence="19">
    <location>
        <begin position="1122"/>
        <end position="1142"/>
    </location>
</feature>
<evidence type="ECO:0000256" key="8">
    <source>
        <dbReference type="ARBA" id="ARBA00022729"/>
    </source>
</evidence>
<evidence type="ECO:0000256" key="7">
    <source>
        <dbReference type="ARBA" id="ARBA00022723"/>
    </source>
</evidence>
<feature type="transmembrane region" description="Helical" evidence="20">
    <location>
        <begin position="473"/>
        <end position="497"/>
    </location>
</feature>
<dbReference type="Gene3D" id="1.10.290.10">
    <property type="entry name" value="Topoisomerase I, domain 4"/>
    <property type="match status" value="1"/>
</dbReference>
<keyword evidence="16" id="KW-0413">Isomerase</keyword>
<dbReference type="OMA" id="DETCARC"/>
<dbReference type="GO" id="GO:0006265">
    <property type="term" value="P:DNA topological change"/>
    <property type="evidence" value="ECO:0007669"/>
    <property type="project" value="InterPro"/>
</dbReference>
<keyword evidence="9" id="KW-0677">Repeat</keyword>
<feature type="region of interest" description="Disordered" evidence="19">
    <location>
        <begin position="1446"/>
        <end position="1487"/>
    </location>
</feature>
<dbReference type="InterPro" id="IPR013824">
    <property type="entry name" value="Topo_IA_cen_sub1"/>
</dbReference>
<feature type="transmembrane region" description="Helical" evidence="20">
    <location>
        <begin position="401"/>
        <end position="429"/>
    </location>
</feature>
<dbReference type="InterPro" id="IPR013826">
    <property type="entry name" value="Topo_IA_cen_sub3"/>
</dbReference>
<feature type="domain" description="Topo IA-type catalytic" evidence="24">
    <location>
        <begin position="686"/>
        <end position="1106"/>
    </location>
</feature>
<feature type="transmembrane region" description="Helical" evidence="20">
    <location>
        <begin position="324"/>
        <end position="342"/>
    </location>
</feature>
<comment type="subcellular location">
    <subcellularLocation>
        <location evidence="2">Membrane</location>
        <topology evidence="2">Multi-pass membrane protein</topology>
    </subcellularLocation>
</comment>
<keyword evidence="11" id="KW-0862">Zinc</keyword>
<dbReference type="InterPro" id="IPR003602">
    <property type="entry name" value="Topo_IA_DNA-bd_dom"/>
</dbReference>
<dbReference type="FunFam" id="1.10.460.10:FF:000003">
    <property type="entry name" value="DNA topoisomerase"/>
    <property type="match status" value="1"/>
</dbReference>
<comment type="catalytic activity">
    <reaction evidence="1">
        <text>ATP-independent breakage of single-stranded DNA, followed by passage and rejoining.</text>
        <dbReference type="EC" id="5.6.2.1"/>
    </reaction>
</comment>
<reference evidence="25" key="2">
    <citation type="submission" date="2020-05" db="UniProtKB">
        <authorList>
            <consortium name="EnsemblMetazoa"/>
        </authorList>
    </citation>
    <scope>IDENTIFICATION</scope>
    <source>
        <strain evidence="25">Indian</strain>
    </source>
</reference>
<dbReference type="FunFam" id="3.40.50.140:FF:000003">
    <property type="entry name" value="DNA topoisomerase"/>
    <property type="match status" value="1"/>
</dbReference>
<feature type="compositionally biased region" description="Low complexity" evidence="19">
    <location>
        <begin position="1300"/>
        <end position="1351"/>
    </location>
</feature>
<keyword evidence="6 20" id="KW-0812">Transmembrane</keyword>
<evidence type="ECO:0000256" key="20">
    <source>
        <dbReference type="SAM" id="Phobius"/>
    </source>
</evidence>
<dbReference type="STRING" id="30069.A0A182Y661"/>
<reference evidence="26" key="1">
    <citation type="journal article" date="2014" name="Genome Biol.">
        <title>Genome analysis of a major urban malaria vector mosquito, Anopheles stephensi.</title>
        <authorList>
            <person name="Jiang X."/>
            <person name="Peery A."/>
            <person name="Hall A.B."/>
            <person name="Sharma A."/>
            <person name="Chen X.G."/>
            <person name="Waterhouse R.M."/>
            <person name="Komissarov A."/>
            <person name="Riehle M.M."/>
            <person name="Shouche Y."/>
            <person name="Sharakhova M.V."/>
            <person name="Lawson D."/>
            <person name="Pakpour N."/>
            <person name="Arensburger P."/>
            <person name="Davidson V.L."/>
            <person name="Eiglmeier K."/>
            <person name="Emrich S."/>
            <person name="George P."/>
            <person name="Kennedy R.C."/>
            <person name="Mane S.P."/>
            <person name="Maslen G."/>
            <person name="Oringanje C."/>
            <person name="Qi Y."/>
            <person name="Settlage R."/>
            <person name="Tojo M."/>
            <person name="Tubio J.M."/>
            <person name="Unger M.F."/>
            <person name="Wang B."/>
            <person name="Vernick K.D."/>
            <person name="Ribeiro J.M."/>
            <person name="James A.A."/>
            <person name="Michel K."/>
            <person name="Riehle M.A."/>
            <person name="Luckhart S."/>
            <person name="Sharakhov I.V."/>
            <person name="Tu Z."/>
        </authorList>
    </citation>
    <scope>NUCLEOTIDE SEQUENCE [LARGE SCALE GENOMIC DNA]</scope>
    <source>
        <strain evidence="26">Indian</strain>
    </source>
</reference>
<dbReference type="InterPro" id="IPR010666">
    <property type="entry name" value="Znf_GRF"/>
</dbReference>
<dbReference type="CDD" id="cd00186">
    <property type="entry name" value="TOP1Ac"/>
    <property type="match status" value="1"/>
</dbReference>
<feature type="transmembrane region" description="Helical" evidence="20">
    <location>
        <begin position="436"/>
        <end position="461"/>
    </location>
</feature>
<name>A0A182Y661_ANOST</name>
<accession>A0A182Y661</accession>
<dbReference type="Pfam" id="PF01751">
    <property type="entry name" value="Toprim"/>
    <property type="match status" value="1"/>
</dbReference>
<evidence type="ECO:0000256" key="17">
    <source>
        <dbReference type="ARBA" id="ARBA00056363"/>
    </source>
</evidence>
<keyword evidence="13" id="KW-0799">Topoisomerase</keyword>
<dbReference type="GO" id="GO:0003917">
    <property type="term" value="F:DNA topoisomerase type I (single strand cut, ATP-independent) activity"/>
    <property type="evidence" value="ECO:0007669"/>
    <property type="project" value="UniProtKB-EC"/>
</dbReference>
<keyword evidence="10 18" id="KW-0863">Zinc-finger</keyword>
<evidence type="ECO:0000256" key="14">
    <source>
        <dbReference type="ARBA" id="ARBA00023125"/>
    </source>
</evidence>
<proteinExistence type="inferred from homology"/>
<dbReference type="InterPro" id="IPR013825">
    <property type="entry name" value="Topo_IA_cen_sub2"/>
</dbReference>
<feature type="chain" id="PRO_5043657766" description="DNA topoisomerase" evidence="21">
    <location>
        <begin position="33"/>
        <end position="1510"/>
    </location>
</feature>
<evidence type="ECO:0000256" key="2">
    <source>
        <dbReference type="ARBA" id="ARBA00004141"/>
    </source>
</evidence>
<evidence type="ECO:0000313" key="26">
    <source>
        <dbReference type="Proteomes" id="UP000076408"/>
    </source>
</evidence>
<evidence type="ECO:0000256" key="1">
    <source>
        <dbReference type="ARBA" id="ARBA00000213"/>
    </source>
</evidence>
<feature type="signal peptide" evidence="21">
    <location>
        <begin position="1"/>
        <end position="32"/>
    </location>
</feature>
<evidence type="ECO:0000259" key="22">
    <source>
        <dbReference type="PROSITE" id="PS50880"/>
    </source>
</evidence>
<dbReference type="Gene3D" id="3.30.65.10">
    <property type="entry name" value="Bacterial Topoisomerase I, domain 1"/>
    <property type="match status" value="1"/>
</dbReference>
<evidence type="ECO:0000256" key="5">
    <source>
        <dbReference type="ARBA" id="ARBA00012891"/>
    </source>
</evidence>
<organism evidence="25 26">
    <name type="scientific">Anopheles stephensi</name>
    <name type="common">Indo-Pakistan malaria mosquito</name>
    <dbReference type="NCBI Taxonomy" id="30069"/>
    <lineage>
        <taxon>Eukaryota</taxon>
        <taxon>Metazoa</taxon>
        <taxon>Ecdysozoa</taxon>
        <taxon>Arthropoda</taxon>
        <taxon>Hexapoda</taxon>
        <taxon>Insecta</taxon>
        <taxon>Pterygota</taxon>
        <taxon>Neoptera</taxon>
        <taxon>Endopterygota</taxon>
        <taxon>Diptera</taxon>
        <taxon>Nematocera</taxon>
        <taxon>Culicoidea</taxon>
        <taxon>Culicidae</taxon>
        <taxon>Anophelinae</taxon>
        <taxon>Anopheles</taxon>
    </lineage>
</organism>
<dbReference type="GO" id="GO:0003677">
    <property type="term" value="F:DNA binding"/>
    <property type="evidence" value="ECO:0007669"/>
    <property type="project" value="UniProtKB-KW"/>
</dbReference>
<evidence type="ECO:0000313" key="25">
    <source>
        <dbReference type="EnsemblMetazoa" id="ASTEI03947-PA"/>
    </source>
</evidence>
<evidence type="ECO:0000259" key="24">
    <source>
        <dbReference type="PROSITE" id="PS52039"/>
    </source>
</evidence>
<dbReference type="FunFam" id="1.10.290.10:FF:000001">
    <property type="entry name" value="DNA topoisomerase"/>
    <property type="match status" value="1"/>
</dbReference>
<feature type="compositionally biased region" description="Gly residues" evidence="19">
    <location>
        <begin position="1454"/>
        <end position="1464"/>
    </location>
</feature>
<evidence type="ECO:0000256" key="12">
    <source>
        <dbReference type="ARBA" id="ARBA00022989"/>
    </source>
</evidence>
<evidence type="ECO:0000259" key="23">
    <source>
        <dbReference type="PROSITE" id="PS51999"/>
    </source>
</evidence>
<dbReference type="VEuPathDB" id="VectorBase:ASTEI20_035111"/>
<dbReference type="Pfam" id="PF02990">
    <property type="entry name" value="EMP70"/>
    <property type="match status" value="1"/>
</dbReference>
<dbReference type="PROSITE" id="PS52039">
    <property type="entry name" value="TOPO_IA_2"/>
    <property type="match status" value="1"/>
</dbReference>
<dbReference type="GO" id="GO:0031422">
    <property type="term" value="C:RecQ family helicase-topoisomerase III complex"/>
    <property type="evidence" value="ECO:0007669"/>
    <property type="project" value="TreeGrafter"/>
</dbReference>
<dbReference type="Gene3D" id="1.10.460.10">
    <property type="entry name" value="Topoisomerase I, domain 2"/>
    <property type="match status" value="1"/>
</dbReference>
<dbReference type="PROSITE" id="PS51999">
    <property type="entry name" value="ZF_GRF"/>
    <property type="match status" value="1"/>
</dbReference>
<comment type="function">
    <text evidence="17">Releases the supercoiling and torsional tension of DNA introduced during the DNA replication and transcription by transiently cleaving and rejoining one strand of the DNA duplex. Introduces a single-strand break via transesterification at a target site in duplex DNA. The scissile phosphodiester is attacked by the catalytic tyrosine of the enzyme, resulting in the formation of a DNA-(5'-phosphotyrosyl)-enzyme intermediate and the expulsion of a 3'-OH DNA strand. The free DNA strand than undergoes passage around the unbroken strand thus removing DNA supercoils. Finally, in the religation step, the DNA 3'-OH attacks the covalent intermediate to expel the active-site tyrosine and restore the DNA phosphodiester backbone. Weakly relaxes negative supercoils and displays a distinct preference for binding single-stranded DNA.</text>
</comment>
<feature type="transmembrane region" description="Helical" evidence="20">
    <location>
        <begin position="283"/>
        <end position="304"/>
    </location>
</feature>
<dbReference type="Pfam" id="PF06839">
    <property type="entry name" value="Zn_ribbon_GRF"/>
    <property type="match status" value="1"/>
</dbReference>
<evidence type="ECO:0000256" key="19">
    <source>
        <dbReference type="SAM" id="MobiDB-lite"/>
    </source>
</evidence>
<dbReference type="GO" id="GO:0008270">
    <property type="term" value="F:zinc ion binding"/>
    <property type="evidence" value="ECO:0007669"/>
    <property type="project" value="UniProtKB-KW"/>
</dbReference>
<dbReference type="PROSITE" id="PS00396">
    <property type="entry name" value="TOPO_IA_1"/>
    <property type="match status" value="1"/>
</dbReference>
<feature type="compositionally biased region" description="Polar residues" evidence="19">
    <location>
        <begin position="1279"/>
        <end position="1292"/>
    </location>
</feature>
<dbReference type="Gene3D" id="3.40.50.140">
    <property type="match status" value="1"/>
</dbReference>
<evidence type="ECO:0000256" key="10">
    <source>
        <dbReference type="ARBA" id="ARBA00022771"/>
    </source>
</evidence>
<dbReference type="Pfam" id="PF01131">
    <property type="entry name" value="Topoisom_bac"/>
    <property type="match status" value="1"/>
</dbReference>
<dbReference type="VEuPathDB" id="VectorBase:ASTEI03947"/>
<comment type="similarity">
    <text evidence="3">Belongs to the nonaspanin (TM9SF) (TC 9.A.2) family.</text>
</comment>
<feature type="transmembrane region" description="Helical" evidence="20">
    <location>
        <begin position="354"/>
        <end position="376"/>
    </location>
</feature>
<evidence type="ECO:0000256" key="4">
    <source>
        <dbReference type="ARBA" id="ARBA00009446"/>
    </source>
</evidence>
<dbReference type="InterPro" id="IPR013497">
    <property type="entry name" value="Topo_IA_cen"/>
</dbReference>
<dbReference type="VEuPathDB" id="VectorBase:ASTE003162"/>
<feature type="domain" description="Toprim" evidence="22">
    <location>
        <begin position="524"/>
        <end position="668"/>
    </location>
</feature>
<dbReference type="GO" id="GO:0005634">
    <property type="term" value="C:nucleus"/>
    <property type="evidence" value="ECO:0007669"/>
    <property type="project" value="TreeGrafter"/>
</dbReference>
<dbReference type="InterPro" id="IPR003601">
    <property type="entry name" value="Topo_IA_2"/>
</dbReference>
<feature type="domain" description="GRF-type" evidence="23">
    <location>
        <begin position="1402"/>
        <end position="1443"/>
    </location>
</feature>
<dbReference type="Gene3D" id="2.70.20.10">
    <property type="entry name" value="Topoisomerase I, domain 3"/>
    <property type="match status" value="1"/>
</dbReference>
<evidence type="ECO:0000256" key="9">
    <source>
        <dbReference type="ARBA" id="ARBA00022737"/>
    </source>
</evidence>
<dbReference type="InterPro" id="IPR023406">
    <property type="entry name" value="Topo_IA_AS"/>
</dbReference>
<feature type="compositionally biased region" description="Low complexity" evidence="19">
    <location>
        <begin position="1465"/>
        <end position="1474"/>
    </location>
</feature>
<dbReference type="InterPro" id="IPR023405">
    <property type="entry name" value="Topo_IA_core_domain"/>
</dbReference>
<comment type="similarity">
    <text evidence="4">Belongs to the type IA topoisomerase family.</text>
</comment>
<dbReference type="Pfam" id="PF01396">
    <property type="entry name" value="Zn_ribbon_Top1"/>
    <property type="match status" value="1"/>
</dbReference>
<dbReference type="PANTHER" id="PTHR11390">
    <property type="entry name" value="PROKARYOTIC DNA TOPOISOMERASE"/>
    <property type="match status" value="1"/>
</dbReference>
<evidence type="ECO:0000256" key="21">
    <source>
        <dbReference type="SAM" id="SignalP"/>
    </source>
</evidence>
<dbReference type="InterPro" id="IPR034144">
    <property type="entry name" value="TOPRIM_TopoIII"/>
</dbReference>
<dbReference type="SMART" id="SM00493">
    <property type="entry name" value="TOPRIM"/>
    <property type="match status" value="1"/>
</dbReference>
<dbReference type="PROSITE" id="PS50880">
    <property type="entry name" value="TOPRIM"/>
    <property type="match status" value="1"/>
</dbReference>
<dbReference type="GO" id="GO:0016020">
    <property type="term" value="C:membrane"/>
    <property type="evidence" value="ECO:0007669"/>
    <property type="project" value="UniProtKB-SubCell"/>
</dbReference>
<dbReference type="InterPro" id="IPR000380">
    <property type="entry name" value="Topo_IA"/>
</dbReference>
<keyword evidence="14" id="KW-0238">DNA-binding</keyword>
<feature type="transmembrane region" description="Helical" evidence="20">
    <location>
        <begin position="254"/>
        <end position="276"/>
    </location>
</feature>
<evidence type="ECO:0000256" key="13">
    <source>
        <dbReference type="ARBA" id="ARBA00023029"/>
    </source>
</evidence>
<dbReference type="PANTHER" id="PTHR11390:SF21">
    <property type="entry name" value="DNA TOPOISOMERASE 3-ALPHA"/>
    <property type="match status" value="1"/>
</dbReference>
<evidence type="ECO:0000256" key="3">
    <source>
        <dbReference type="ARBA" id="ARBA00005227"/>
    </source>
</evidence>
<dbReference type="PRINTS" id="PR00417">
    <property type="entry name" value="PRTPISMRASEI"/>
</dbReference>
<evidence type="ECO:0000256" key="16">
    <source>
        <dbReference type="ARBA" id="ARBA00023235"/>
    </source>
</evidence>
<dbReference type="CDD" id="cd03362">
    <property type="entry name" value="TOPRIM_TopoIA_TopoIII"/>
    <property type="match status" value="1"/>
</dbReference>
<feature type="region of interest" description="Disordered" evidence="19">
    <location>
        <begin position="1265"/>
        <end position="1396"/>
    </location>
</feature>
<evidence type="ECO:0000256" key="11">
    <source>
        <dbReference type="ARBA" id="ARBA00022833"/>
    </source>
</evidence>
<evidence type="ECO:0000256" key="15">
    <source>
        <dbReference type="ARBA" id="ARBA00023136"/>
    </source>
</evidence>
<feature type="compositionally biased region" description="Polar residues" evidence="19">
    <location>
        <begin position="1355"/>
        <end position="1389"/>
    </location>
</feature>
<dbReference type="SMART" id="SM00437">
    <property type="entry name" value="TOP1Ac"/>
    <property type="match status" value="1"/>
</dbReference>
<dbReference type="EC" id="5.6.2.1" evidence="5"/>
<dbReference type="SUPFAM" id="SSF56712">
    <property type="entry name" value="Prokaryotic type I DNA topoisomerase"/>
    <property type="match status" value="1"/>
</dbReference>
<keyword evidence="12 20" id="KW-1133">Transmembrane helix</keyword>
<dbReference type="GO" id="GO:0006310">
    <property type="term" value="P:DNA recombination"/>
    <property type="evidence" value="ECO:0007669"/>
    <property type="project" value="TreeGrafter"/>
</dbReference>
<keyword evidence="8 21" id="KW-0732">Signal</keyword>
<dbReference type="Proteomes" id="UP000076408">
    <property type="component" value="Unassembled WGS sequence"/>
</dbReference>
<sequence>MKLNMENQNQRWTVRRMLAMATLVLLVGQCSAFYVPGVAPVEFKKGQKIDVKAVKMTSTHTQLPYEYYSLQLCLPKNGTVVYKSENLGEVLRGDRIVNTPYEVRMAENIQCKLLCNSKDRPMNWDHEQSAKVAERIRHEYFVHLIIDNLPVATKFVNPDTMELQFEHGYRLGQTNGPNYRVVGFEVETLSINKNALSFDGDTCIFPDNPKPQAVTPSGRTELFFTYSVVWQESSVKWASRWDIYLGMNDVQIHWFSIINSLVVVFFLSVIAMLGMLSPSSRGALMTAGIMLYVFMGLIAGYFSARLYKTMKGRNWERAAFLTATFYPGLVFGTCFFLNFFIWDKDSSGAVPFGTMVALLLLWFGISLPLVFLGYYFGYRKQAFQHPVRTNMIPRQIPHQHWYMNVGLCILMAGILPFGAVFIELFFIFSAIWQNQFYYLFGFLFLVFCILVVSCSQISIVMTYFQLCAEDYRWWWRSFIVSGGSAVYILFYSIFYFFTKLDITEFIPTLLYLGYTASACGASMKYLNVAEKNDAAKTIAGLLSRGSSQRREGYSPYNKIYEFSYNLHGQNIQMIMTSVSGHLLNYEFLPSFRGWQSCNPEDLFDAPVRKSCPEQYEKIKKTLEREVRGCSALIIWTDCDREGENIGFEIIEVCRAVKPQLRVLRAKFSEITAPSIKRAIENLVQPDARQNEAVNVRSELDLRIGAAFTRYQTLRLQKIFPQDISNNLVSYGSCQIPTLGFVAQRYKEIENFIPQSFWKIKLTHTINELTVEFHWSRNRLFDKQCCEAYLMLCQQSPVAKVVNVTEKPKNKWRPTPMDTVELEKLGSRKLKMNAKQVMTIAEKLYTQGIISYPRTETNIFTGDMKLEPLVQAQVSSDQWGAFAEKVLQWGINPRNGKKSDQAHPPIHPTKLPTNLSGDEWRVYELIARHFLACVSRDATGSETIVNVIVGEEEEFTASGLCIHERNYLEVYPYDRWNAKEIHAYRVGHTFEPTELGLHEGATTAPNMLTEADLIALMEKHGIGTDATHAEHINTIKERGYIGERDRGFLVPGTLGMGLVEGYEMMELRLAHPELRAGLEADLKLICEGCKNPAEVLAEQVAKYKEVYRTMSQKARALDRALGQRLNQTPRDPPPDGDGGGGGGGGAVAAVGASAAPMKEVCKCPKCGSKMCVRSKRDSSGYYLGCIAFPECRNNIWFDDAIREVNVLDETCARCGSKKIVVKFRSVRFYALLQSTDMEEYRFCIVCDDRFRNLFNINESSVRVPAAGGARATPNMGSVPAASNTTSSWGSGSLTERRTAQTSSNTTTSSGIGRSNSTSGSSSWGTGQSGSTTSNWGGSQSSNRGGGSSSTWGKPANNRNDGASQKRSSGFGDSNPPRQSSWKSTSNTSRVGNDGGGGDAEIMCRCGTPASRFTVKKDGPNKGRPFFSCPNQASSCGFFKWGDENMPPTTSASGSGSVGWGSGGTNSSGSSWGRSSNDTTNKATKTSRKCGICRQEGHTKNKCPQRGDSTDY</sequence>
<dbReference type="GO" id="GO:0006281">
    <property type="term" value="P:DNA repair"/>
    <property type="evidence" value="ECO:0007669"/>
    <property type="project" value="TreeGrafter"/>
</dbReference>
<dbReference type="VEuPathDB" id="VectorBase:ASTEI20_034588"/>
<keyword evidence="15 20" id="KW-0472">Membrane</keyword>
<dbReference type="SMART" id="SM00436">
    <property type="entry name" value="TOP1Bc"/>
    <property type="match status" value="1"/>
</dbReference>
<dbReference type="InterPro" id="IPR004240">
    <property type="entry name" value="EMP70"/>
</dbReference>
<protein>
    <recommendedName>
        <fullName evidence="5">DNA topoisomerase</fullName>
        <ecNumber evidence="5">5.6.2.1</ecNumber>
    </recommendedName>
</protein>
<keyword evidence="7" id="KW-0479">Metal-binding</keyword>
<dbReference type="EnsemblMetazoa" id="ASTEI03947-RA">
    <property type="protein sequence ID" value="ASTEI03947-PA"/>
    <property type="gene ID" value="ASTEI03947"/>
</dbReference>
<evidence type="ECO:0000256" key="18">
    <source>
        <dbReference type="PROSITE-ProRule" id="PRU01343"/>
    </source>
</evidence>
<dbReference type="InterPro" id="IPR013498">
    <property type="entry name" value="Topo_IA_Znf"/>
</dbReference>
<dbReference type="InterPro" id="IPR006171">
    <property type="entry name" value="TOPRIM_dom"/>
</dbReference>
<evidence type="ECO:0000256" key="6">
    <source>
        <dbReference type="ARBA" id="ARBA00022692"/>
    </source>
</evidence>